<dbReference type="OrthoDB" id="6106674at2"/>
<comment type="caution">
    <text evidence="1">The sequence shown here is derived from an EMBL/GenBank/DDBJ whole genome shotgun (WGS) entry which is preliminary data.</text>
</comment>
<dbReference type="Proteomes" id="UP000050416">
    <property type="component" value="Unassembled WGS sequence"/>
</dbReference>
<protein>
    <recommendedName>
        <fullName evidence="3">Penicillin-binding protein</fullName>
    </recommendedName>
</protein>
<evidence type="ECO:0000313" key="2">
    <source>
        <dbReference type="Proteomes" id="UP000050416"/>
    </source>
</evidence>
<gene>
    <name evidence="1" type="ORF">HLUCCX14_06065</name>
</gene>
<evidence type="ECO:0000313" key="1">
    <source>
        <dbReference type="EMBL" id="KPQ29400.1"/>
    </source>
</evidence>
<dbReference type="EMBL" id="LJZQ01000006">
    <property type="protein sequence ID" value="KPQ29400.1"/>
    <property type="molecule type" value="Genomic_DNA"/>
</dbReference>
<dbReference type="AlphaFoldDB" id="A0A0P7YFY6"/>
<dbReference type="PATRIC" id="fig|1305731.5.peg.2720"/>
<evidence type="ECO:0008006" key="3">
    <source>
        <dbReference type="Google" id="ProtNLM"/>
    </source>
</evidence>
<sequence>MIDEDTLTALKTAFTFMPQPVEINRYEYGDDADRILAQVNFVREVLVSHGIDPEEVAGEINPDTSPNSCY</sequence>
<organism evidence="1 2">
    <name type="scientific">Marinobacter excellens HL-55</name>
    <dbReference type="NCBI Taxonomy" id="1305731"/>
    <lineage>
        <taxon>Bacteria</taxon>
        <taxon>Pseudomonadati</taxon>
        <taxon>Pseudomonadota</taxon>
        <taxon>Gammaproteobacteria</taxon>
        <taxon>Pseudomonadales</taxon>
        <taxon>Marinobacteraceae</taxon>
        <taxon>Marinobacter</taxon>
    </lineage>
</organism>
<dbReference type="STRING" id="1305731.GCA_000934705_00249"/>
<name>A0A0P7YFY6_9GAMM</name>
<accession>A0A0P7YFY6</accession>
<proteinExistence type="predicted"/>
<reference evidence="1 2" key="1">
    <citation type="submission" date="2015-09" db="EMBL/GenBank/DDBJ databases">
        <title>Identification and resolution of microdiversity through metagenomic sequencing of parallel consortia.</title>
        <authorList>
            <person name="Nelson W.C."/>
            <person name="Romine M.F."/>
            <person name="Lindemann S.R."/>
        </authorList>
    </citation>
    <scope>NUCLEOTIDE SEQUENCE [LARGE SCALE GENOMIC DNA]</scope>
    <source>
        <strain evidence="1">HL-55</strain>
    </source>
</reference>